<dbReference type="PANTHER" id="PTHR25952:SF255">
    <property type="entry name" value="LINE-1 RETROTRANSPOSABLE ELEMENT ORF2 PROTEIN"/>
    <property type="match status" value="1"/>
</dbReference>
<dbReference type="Proteomes" id="UP000002281">
    <property type="component" value="Chromosome 18"/>
</dbReference>
<reference evidence="1" key="2">
    <citation type="submission" date="2025-08" db="UniProtKB">
        <authorList>
            <consortium name="Ensembl"/>
        </authorList>
    </citation>
    <scope>IDENTIFICATION</scope>
    <source>
        <strain evidence="1">Thoroughbred</strain>
    </source>
</reference>
<dbReference type="AlphaFoldDB" id="A0A9L0R0Q5"/>
<dbReference type="Ensembl" id="ENSECAT00000137328.1">
    <property type="protein sequence ID" value="ENSECAP00000057653.1"/>
    <property type="gene ID" value="ENSECAG00000053729.1"/>
</dbReference>
<proteinExistence type="predicted"/>
<sequence>MLRILSSIDMYVVKFYRPCIVVPLNKWENIPCSLIERFNIKMRVHSKLIYRLNVIPTRIPADLFVQIDKLILKSIWNCKGPTVAKTALKKSKGIGLTLASFKPYCKAMVIKMMCSWHKVRHIDQWSRIEN</sequence>
<evidence type="ECO:0000313" key="2">
    <source>
        <dbReference type="Proteomes" id="UP000002281"/>
    </source>
</evidence>
<dbReference type="PANTHER" id="PTHR25952">
    <property type="entry name" value="ENDO/EXONUCLEASE/PHOSPHATASE DOMAIN-CONTAINING PROTEIN"/>
    <property type="match status" value="1"/>
</dbReference>
<evidence type="ECO:0000313" key="1">
    <source>
        <dbReference type="Ensembl" id="ENSECAP00000057653.1"/>
    </source>
</evidence>
<dbReference type="InterPro" id="IPR053179">
    <property type="entry name" value="LINE-1_ORF2_RT/EN"/>
</dbReference>
<reference evidence="1" key="3">
    <citation type="submission" date="2025-09" db="UniProtKB">
        <authorList>
            <consortium name="Ensembl"/>
        </authorList>
    </citation>
    <scope>IDENTIFICATION</scope>
    <source>
        <strain evidence="1">Thoroughbred</strain>
    </source>
</reference>
<reference evidence="1 2" key="1">
    <citation type="journal article" date="2009" name="Science">
        <title>Genome sequence, comparative analysis, and population genetics of the domestic horse.</title>
        <authorList>
            <consortium name="Broad Institute Genome Sequencing Platform"/>
            <consortium name="Broad Institute Whole Genome Assembly Team"/>
            <person name="Wade C.M."/>
            <person name="Giulotto E."/>
            <person name="Sigurdsson S."/>
            <person name="Zoli M."/>
            <person name="Gnerre S."/>
            <person name="Imsland F."/>
            <person name="Lear T.L."/>
            <person name="Adelson D.L."/>
            <person name="Bailey E."/>
            <person name="Bellone R.R."/>
            <person name="Bloecker H."/>
            <person name="Distl O."/>
            <person name="Edgar R.C."/>
            <person name="Garber M."/>
            <person name="Leeb T."/>
            <person name="Mauceli E."/>
            <person name="MacLeod J.N."/>
            <person name="Penedo M.C.T."/>
            <person name="Raison J.M."/>
            <person name="Sharpe T."/>
            <person name="Vogel J."/>
            <person name="Andersson L."/>
            <person name="Antczak D.F."/>
            <person name="Biagi T."/>
            <person name="Binns M.M."/>
            <person name="Chowdhary B.P."/>
            <person name="Coleman S.J."/>
            <person name="Della Valle G."/>
            <person name="Fryc S."/>
            <person name="Guerin G."/>
            <person name="Hasegawa T."/>
            <person name="Hill E.W."/>
            <person name="Jurka J."/>
            <person name="Kiialainen A."/>
            <person name="Lindgren G."/>
            <person name="Liu J."/>
            <person name="Magnani E."/>
            <person name="Mickelson J.R."/>
            <person name="Murray J."/>
            <person name="Nergadze S.G."/>
            <person name="Onofrio R."/>
            <person name="Pedroni S."/>
            <person name="Piras M.F."/>
            <person name="Raudsepp T."/>
            <person name="Rocchi M."/>
            <person name="Roeed K.H."/>
            <person name="Ryder O.A."/>
            <person name="Searle S."/>
            <person name="Skow L."/>
            <person name="Swinburne J.E."/>
            <person name="Syvaenen A.C."/>
            <person name="Tozaki T."/>
            <person name="Valberg S.J."/>
            <person name="Vaudin M."/>
            <person name="White J.R."/>
            <person name="Zody M.C."/>
            <person name="Lander E.S."/>
            <person name="Lindblad-Toh K."/>
        </authorList>
    </citation>
    <scope>NUCLEOTIDE SEQUENCE [LARGE SCALE GENOMIC DNA]</scope>
    <source>
        <strain evidence="1 2">Thoroughbred</strain>
    </source>
</reference>
<protein>
    <submittedName>
        <fullName evidence="1">Uncharacterized protein</fullName>
    </submittedName>
</protein>
<accession>A0A9L0R0Q5</accession>
<organism evidence="1 2">
    <name type="scientific">Equus caballus</name>
    <name type="common">Horse</name>
    <dbReference type="NCBI Taxonomy" id="9796"/>
    <lineage>
        <taxon>Eukaryota</taxon>
        <taxon>Metazoa</taxon>
        <taxon>Chordata</taxon>
        <taxon>Craniata</taxon>
        <taxon>Vertebrata</taxon>
        <taxon>Euteleostomi</taxon>
        <taxon>Mammalia</taxon>
        <taxon>Eutheria</taxon>
        <taxon>Laurasiatheria</taxon>
        <taxon>Perissodactyla</taxon>
        <taxon>Equidae</taxon>
        <taxon>Equus</taxon>
    </lineage>
</organism>
<name>A0A9L0R0Q5_HORSE</name>
<keyword evidence="2" id="KW-1185">Reference proteome</keyword>
<dbReference type="GeneTree" id="ENSGT01150000286925"/>